<evidence type="ECO:0008006" key="3">
    <source>
        <dbReference type="Google" id="ProtNLM"/>
    </source>
</evidence>
<evidence type="ECO:0000313" key="2">
    <source>
        <dbReference type="Proteomes" id="UP000237271"/>
    </source>
</evidence>
<keyword evidence="2" id="KW-1185">Reference proteome</keyword>
<dbReference type="Gene3D" id="3.10.10.10">
    <property type="entry name" value="HIV Type 1 Reverse Transcriptase, subunit A, domain 1"/>
    <property type="match status" value="1"/>
</dbReference>
<dbReference type="OrthoDB" id="128718at2759"/>
<name>A0A2P4Y7M8_9STRA</name>
<dbReference type="InterPro" id="IPR051320">
    <property type="entry name" value="Viral_Replic_Matur_Polypro"/>
</dbReference>
<dbReference type="PANTHER" id="PTHR33064">
    <property type="entry name" value="POL PROTEIN"/>
    <property type="match status" value="1"/>
</dbReference>
<dbReference type="PANTHER" id="PTHR33064:SF37">
    <property type="entry name" value="RIBONUCLEASE H"/>
    <property type="match status" value="1"/>
</dbReference>
<organism evidence="1 2">
    <name type="scientific">Phytophthora palmivora</name>
    <dbReference type="NCBI Taxonomy" id="4796"/>
    <lineage>
        <taxon>Eukaryota</taxon>
        <taxon>Sar</taxon>
        <taxon>Stramenopiles</taxon>
        <taxon>Oomycota</taxon>
        <taxon>Peronosporomycetes</taxon>
        <taxon>Peronosporales</taxon>
        <taxon>Peronosporaceae</taxon>
        <taxon>Phytophthora</taxon>
    </lineage>
</organism>
<dbReference type="Gene3D" id="3.30.70.270">
    <property type="match status" value="1"/>
</dbReference>
<sequence length="521" mass="58006">MKNGSVEVEAEQVVAMSRVMSPVQIATPVEQITQSVVEQIALSLHRESVQTISWPSECPDIDETEKEAILAKRNNKNSGSAIVSSKRFRAKRVEPITIYNGNGKPTMILNGVLELPYCADNGSAFNMVSQRRVDRLCQLDDSVQNVRLTDPVESRAVGGILLVSTHTIDVNITLNTAAGSVRCQGSKRCFIVESEAEGFLVDKILLAELGIDIDRQFEYLASRGDDDETFDDPEGMPVCTPVSDGIVMNVVDALVQDAVGRGTIDDYIMSRLLELGNDPPARVPPLKLRLKKNAVPYQCKVRQYSPEKAEFLDAFSKKLVELSSVYENRESRWCCPALPVQKPGINDYRQTVDYRPAKALAEPITGAMPSIEVTLEHCRGKAFYVLFEFFKGLWQLPLHESYRGFLSYMTDKGVFTPTRVPQGSTDAALHFQPTVEMVLGDLVGKCHFFVETGDQIVESIDAYLQKLDEYGFILNPKKCSLYLTEVRWCGRIINKHGIVHDPTRIQALQDMPPPATAAELQ</sequence>
<dbReference type="AlphaFoldDB" id="A0A2P4Y7M8"/>
<comment type="caution">
    <text evidence="1">The sequence shown here is derived from an EMBL/GenBank/DDBJ whole genome shotgun (WGS) entry which is preliminary data.</text>
</comment>
<dbReference type="Proteomes" id="UP000237271">
    <property type="component" value="Unassembled WGS sequence"/>
</dbReference>
<accession>A0A2P4Y7M8</accession>
<dbReference type="InterPro" id="IPR043128">
    <property type="entry name" value="Rev_trsase/Diguanyl_cyclase"/>
</dbReference>
<evidence type="ECO:0000313" key="1">
    <source>
        <dbReference type="EMBL" id="POM73689.1"/>
    </source>
</evidence>
<dbReference type="SUPFAM" id="SSF56672">
    <property type="entry name" value="DNA/RNA polymerases"/>
    <property type="match status" value="1"/>
</dbReference>
<dbReference type="InterPro" id="IPR043502">
    <property type="entry name" value="DNA/RNA_pol_sf"/>
</dbReference>
<dbReference type="EMBL" id="NCKW01005041">
    <property type="protein sequence ID" value="POM73689.1"/>
    <property type="molecule type" value="Genomic_DNA"/>
</dbReference>
<protein>
    <recommendedName>
        <fullName evidence="3">Reverse transcriptase domain-containing protein</fullName>
    </recommendedName>
</protein>
<reference evidence="1 2" key="1">
    <citation type="journal article" date="2017" name="Genome Biol. Evol.">
        <title>Phytophthora megakarya and P. palmivora, closely related causal agents of cacao black pod rot, underwent increases in genome sizes and gene numbers by different mechanisms.</title>
        <authorList>
            <person name="Ali S.S."/>
            <person name="Shao J."/>
            <person name="Lary D.J."/>
            <person name="Kronmiller B."/>
            <person name="Shen D."/>
            <person name="Strem M.D."/>
            <person name="Amoako-Attah I."/>
            <person name="Akrofi A.Y."/>
            <person name="Begoude B.A."/>
            <person name="Ten Hoopen G.M."/>
            <person name="Coulibaly K."/>
            <person name="Kebe B.I."/>
            <person name="Melnick R.L."/>
            <person name="Guiltinan M.J."/>
            <person name="Tyler B.M."/>
            <person name="Meinhardt L.W."/>
            <person name="Bailey B.A."/>
        </authorList>
    </citation>
    <scope>NUCLEOTIDE SEQUENCE [LARGE SCALE GENOMIC DNA]</scope>
    <source>
        <strain evidence="2">sbr112.9</strain>
    </source>
</reference>
<proteinExistence type="predicted"/>
<gene>
    <name evidence="1" type="ORF">PHPALM_9443</name>
</gene>